<keyword evidence="8" id="KW-0282">Flagellum</keyword>
<evidence type="ECO:0000256" key="2">
    <source>
        <dbReference type="ARBA" id="ARBA00016013"/>
    </source>
</evidence>
<dbReference type="Gene3D" id="2.60.40.4070">
    <property type="match status" value="1"/>
</dbReference>
<name>A0AAE4Y7J1_9RHOB</name>
<keyword evidence="8" id="KW-0966">Cell projection</keyword>
<evidence type="ECO:0000256" key="3">
    <source>
        <dbReference type="ARBA" id="ARBA00022795"/>
    </source>
</evidence>
<evidence type="ECO:0000313" key="8">
    <source>
        <dbReference type="EMBL" id="NBZ87342.1"/>
    </source>
</evidence>
<dbReference type="RefSeq" id="WP_168774147.1">
    <property type="nucleotide sequence ID" value="NZ_JAABNR010000005.1"/>
</dbReference>
<dbReference type="Gene3D" id="2.30.30.910">
    <property type="match status" value="1"/>
</dbReference>
<evidence type="ECO:0000313" key="9">
    <source>
        <dbReference type="Proteomes" id="UP001193501"/>
    </source>
</evidence>
<accession>A0AAE4Y7J1</accession>
<dbReference type="Pfam" id="PF03963">
    <property type="entry name" value="FlgD"/>
    <property type="match status" value="1"/>
</dbReference>
<dbReference type="EMBL" id="JAABNR010000005">
    <property type="protein sequence ID" value="NBZ87342.1"/>
    <property type="molecule type" value="Genomic_DNA"/>
</dbReference>
<evidence type="ECO:0000256" key="5">
    <source>
        <dbReference type="RuleBase" id="RU362076"/>
    </source>
</evidence>
<comment type="function">
    <text evidence="4 5">Required for flagellar hook formation. May act as a scaffolding protein.</text>
</comment>
<evidence type="ECO:0000256" key="4">
    <source>
        <dbReference type="ARBA" id="ARBA00024746"/>
    </source>
</evidence>
<reference evidence="8" key="1">
    <citation type="submission" date="2020-01" db="EMBL/GenBank/DDBJ databases">
        <authorList>
            <person name="Chen W.-M."/>
        </authorList>
    </citation>
    <scope>NUCLEOTIDE SEQUENCE</scope>
    <source>
        <strain evidence="8">CYK-10</strain>
    </source>
</reference>
<keyword evidence="3 5" id="KW-1005">Bacterial flagellum biogenesis</keyword>
<sequence>MAVTATTSTTTTTTPTTTAASSTAADNKKNYETFLKMMTTQIKNQDPLNPMDADQLAVQLATFSQVEQQTKTNDLLSQMVSQTNLGAMGQMVGWVGKEAKVTAPVAFDGATPIGVELQPRTGATKTVLVAKDGAGNIVSQTEVAVTPGTYEWQGLDNEGDALAKGKYTLSLVSYSATGELGTDPVSYYQRVSEVRSSGSGVNLYLANGTEVAASAVTAIREAAN</sequence>
<organism evidence="8 9">
    <name type="scientific">Stagnihabitans tardus</name>
    <dbReference type="NCBI Taxonomy" id="2699202"/>
    <lineage>
        <taxon>Bacteria</taxon>
        <taxon>Pseudomonadati</taxon>
        <taxon>Pseudomonadota</taxon>
        <taxon>Alphaproteobacteria</taxon>
        <taxon>Rhodobacterales</taxon>
        <taxon>Paracoccaceae</taxon>
        <taxon>Stagnihabitans</taxon>
    </lineage>
</organism>
<feature type="domain" description="FlgD/Vpr Ig-like" evidence="7">
    <location>
        <begin position="107"/>
        <end position="175"/>
    </location>
</feature>
<evidence type="ECO:0000256" key="6">
    <source>
        <dbReference type="SAM" id="MobiDB-lite"/>
    </source>
</evidence>
<dbReference type="GO" id="GO:0044781">
    <property type="term" value="P:bacterial-type flagellum organization"/>
    <property type="evidence" value="ECO:0007669"/>
    <property type="project" value="UniProtKB-UniRule"/>
</dbReference>
<gene>
    <name evidence="8" type="primary">flgD</name>
    <name evidence="8" type="ORF">GV832_07075</name>
</gene>
<keyword evidence="9" id="KW-1185">Reference proteome</keyword>
<dbReference type="AlphaFoldDB" id="A0AAE4Y7J1"/>
<dbReference type="InterPro" id="IPR005648">
    <property type="entry name" value="FlgD"/>
</dbReference>
<keyword evidence="8" id="KW-0969">Cilium</keyword>
<comment type="caution">
    <text evidence="8">The sequence shown here is derived from an EMBL/GenBank/DDBJ whole genome shotgun (WGS) entry which is preliminary data.</text>
</comment>
<evidence type="ECO:0000256" key="1">
    <source>
        <dbReference type="ARBA" id="ARBA00010577"/>
    </source>
</evidence>
<dbReference type="Proteomes" id="UP001193501">
    <property type="component" value="Unassembled WGS sequence"/>
</dbReference>
<protein>
    <recommendedName>
        <fullName evidence="2 5">Basal-body rod modification protein FlgD</fullName>
    </recommendedName>
</protein>
<proteinExistence type="inferred from homology"/>
<comment type="similarity">
    <text evidence="1 5">Belongs to the FlgD family.</text>
</comment>
<dbReference type="InterPro" id="IPR025965">
    <property type="entry name" value="FlgD/Vpr_Ig-like"/>
</dbReference>
<feature type="region of interest" description="Disordered" evidence="6">
    <location>
        <begin position="1"/>
        <end position="25"/>
    </location>
</feature>
<evidence type="ECO:0000259" key="7">
    <source>
        <dbReference type="Pfam" id="PF13860"/>
    </source>
</evidence>
<dbReference type="Pfam" id="PF13860">
    <property type="entry name" value="FlgD_ig"/>
    <property type="match status" value="1"/>
</dbReference>